<name>A0A1L3GEI0_SYNAC</name>
<dbReference type="RefSeq" id="WP_072286069.1">
    <property type="nucleotide sequence ID" value="NZ_CP015455.1"/>
</dbReference>
<evidence type="ECO:0000313" key="2">
    <source>
        <dbReference type="Proteomes" id="UP000182264"/>
    </source>
</evidence>
<reference evidence="1 2" key="1">
    <citation type="journal article" date="2017" name="Genome Announc.">
        <title>Complete Genome Sequences of Two Acetylene-Fermenting Pelobacter acetylenicus Strains.</title>
        <authorList>
            <person name="Sutton J.M."/>
            <person name="Baesman S.M."/>
            <person name="Fierst J.L."/>
            <person name="Poret-Peterson A.T."/>
            <person name="Oremland R.S."/>
            <person name="Dunlap D.S."/>
            <person name="Akob D.M."/>
        </authorList>
    </citation>
    <scope>NUCLEOTIDE SEQUENCE [LARGE SCALE GENOMIC DNA]</scope>
    <source>
        <strain evidence="1 2">DSM 3247</strain>
    </source>
</reference>
<organism evidence="1 2">
    <name type="scientific">Syntrophotalea acetylenica</name>
    <name type="common">Pelobacter acetylenicus</name>
    <dbReference type="NCBI Taxonomy" id="29542"/>
    <lineage>
        <taxon>Bacteria</taxon>
        <taxon>Pseudomonadati</taxon>
        <taxon>Thermodesulfobacteriota</taxon>
        <taxon>Desulfuromonadia</taxon>
        <taxon>Desulfuromonadales</taxon>
        <taxon>Syntrophotaleaceae</taxon>
        <taxon>Syntrophotalea</taxon>
    </lineage>
</organism>
<sequence>MLIIASVKDLTELRQSKRLHPELLDYMEPTLRTLEEEYPDRDPSLDGGRFIVHQCFDDLFNPSHGLFYTIPGESYRLPIAEQVEQIVTETGEYFAVFVAVDDDTGDTHLLPHLPWVPGHVLDWLRKYTDIQ</sequence>
<keyword evidence="2" id="KW-1185">Reference proteome</keyword>
<dbReference type="STRING" id="29542.A6070_12365"/>
<evidence type="ECO:0000313" key="1">
    <source>
        <dbReference type="EMBL" id="APG24245.1"/>
    </source>
</evidence>
<accession>A0A1L3GEI0</accession>
<dbReference type="KEGG" id="pace:A6070_12365"/>
<dbReference type="Proteomes" id="UP000182264">
    <property type="component" value="Chromosome"/>
</dbReference>
<dbReference type="EMBL" id="CP015518">
    <property type="protein sequence ID" value="APG24245.1"/>
    <property type="molecule type" value="Genomic_DNA"/>
</dbReference>
<gene>
    <name evidence="1" type="ORF">A7E75_03740</name>
</gene>
<protein>
    <submittedName>
        <fullName evidence="1">Uncharacterized protein</fullName>
    </submittedName>
</protein>
<dbReference type="AlphaFoldDB" id="A0A1L3GEI0"/>
<proteinExistence type="predicted"/>